<feature type="compositionally biased region" description="Low complexity" evidence="1">
    <location>
        <begin position="1"/>
        <end position="21"/>
    </location>
</feature>
<name>A0A0A9HVW4_ARUDO</name>
<organism evidence="2">
    <name type="scientific">Arundo donax</name>
    <name type="common">Giant reed</name>
    <name type="synonym">Donax arundinaceus</name>
    <dbReference type="NCBI Taxonomy" id="35708"/>
    <lineage>
        <taxon>Eukaryota</taxon>
        <taxon>Viridiplantae</taxon>
        <taxon>Streptophyta</taxon>
        <taxon>Embryophyta</taxon>
        <taxon>Tracheophyta</taxon>
        <taxon>Spermatophyta</taxon>
        <taxon>Magnoliopsida</taxon>
        <taxon>Liliopsida</taxon>
        <taxon>Poales</taxon>
        <taxon>Poaceae</taxon>
        <taxon>PACMAD clade</taxon>
        <taxon>Arundinoideae</taxon>
        <taxon>Arundineae</taxon>
        <taxon>Arundo</taxon>
    </lineage>
</organism>
<evidence type="ECO:0000256" key="1">
    <source>
        <dbReference type="SAM" id="MobiDB-lite"/>
    </source>
</evidence>
<protein>
    <submittedName>
        <fullName evidence="2">Uncharacterized protein</fullName>
    </submittedName>
</protein>
<dbReference type="AlphaFoldDB" id="A0A0A9HVW4"/>
<evidence type="ECO:0000313" key="2">
    <source>
        <dbReference type="EMBL" id="JAE39006.1"/>
    </source>
</evidence>
<proteinExistence type="predicted"/>
<accession>A0A0A9HVW4</accession>
<feature type="compositionally biased region" description="Polar residues" evidence="1">
    <location>
        <begin position="23"/>
        <end position="44"/>
    </location>
</feature>
<reference evidence="2" key="1">
    <citation type="submission" date="2014-09" db="EMBL/GenBank/DDBJ databases">
        <authorList>
            <person name="Magalhaes I.L.F."/>
            <person name="Oliveira U."/>
            <person name="Santos F.R."/>
            <person name="Vidigal T.H.D.A."/>
            <person name="Brescovit A.D."/>
            <person name="Santos A.J."/>
        </authorList>
    </citation>
    <scope>NUCLEOTIDE SEQUENCE</scope>
    <source>
        <tissue evidence="2">Shoot tissue taken approximately 20 cm above the soil surface</tissue>
    </source>
</reference>
<feature type="region of interest" description="Disordered" evidence="1">
    <location>
        <begin position="1"/>
        <end position="44"/>
    </location>
</feature>
<dbReference type="EMBL" id="GBRH01158890">
    <property type="protein sequence ID" value="JAE39006.1"/>
    <property type="molecule type" value="Transcribed_RNA"/>
</dbReference>
<sequence length="44" mass="4598">MAARRSPSPSLTSSPPSAYAPRLTSSSNPTRTTTLSPSPHSRNS</sequence>
<reference evidence="2" key="2">
    <citation type="journal article" date="2015" name="Data Brief">
        <title>Shoot transcriptome of the giant reed, Arundo donax.</title>
        <authorList>
            <person name="Barrero R.A."/>
            <person name="Guerrero F.D."/>
            <person name="Moolhuijzen P."/>
            <person name="Goolsby J.A."/>
            <person name="Tidwell J."/>
            <person name="Bellgard S.E."/>
            <person name="Bellgard M.I."/>
        </authorList>
    </citation>
    <scope>NUCLEOTIDE SEQUENCE</scope>
    <source>
        <tissue evidence="2">Shoot tissue taken approximately 20 cm above the soil surface</tissue>
    </source>
</reference>